<dbReference type="EMBL" id="JBDPZC010000018">
    <property type="protein sequence ID" value="MEO3715710.1"/>
    <property type="molecule type" value="Genomic_DNA"/>
</dbReference>
<dbReference type="Proteomes" id="UP001462640">
    <property type="component" value="Unassembled WGS sequence"/>
</dbReference>
<protein>
    <submittedName>
        <fullName evidence="1">Uncharacterized protein</fullName>
    </submittedName>
</protein>
<proteinExistence type="predicted"/>
<name>A0ABV0GKZ3_9BURK</name>
<evidence type="ECO:0000313" key="2">
    <source>
        <dbReference type="Proteomes" id="UP001462640"/>
    </source>
</evidence>
<comment type="caution">
    <text evidence="1">The sequence shown here is derived from an EMBL/GenBank/DDBJ whole genome shotgun (WGS) entry which is preliminary data.</text>
</comment>
<dbReference type="RefSeq" id="WP_347613325.1">
    <property type="nucleotide sequence ID" value="NZ_JBDPZC010000018.1"/>
</dbReference>
<gene>
    <name evidence="1" type="ORF">ABDJ40_23290</name>
</gene>
<keyword evidence="2" id="KW-1185">Reference proteome</keyword>
<evidence type="ECO:0000313" key="1">
    <source>
        <dbReference type="EMBL" id="MEO3715710.1"/>
    </source>
</evidence>
<organism evidence="1 2">
    <name type="scientific">Roseateles flavus</name>
    <dbReference type="NCBI Taxonomy" id="3149041"/>
    <lineage>
        <taxon>Bacteria</taxon>
        <taxon>Pseudomonadati</taxon>
        <taxon>Pseudomonadota</taxon>
        <taxon>Betaproteobacteria</taxon>
        <taxon>Burkholderiales</taxon>
        <taxon>Sphaerotilaceae</taxon>
        <taxon>Roseateles</taxon>
    </lineage>
</organism>
<reference evidence="1 2" key="1">
    <citation type="submission" date="2024-05" db="EMBL/GenBank/DDBJ databases">
        <title>Roseateles sp. 2.12 16S ribosomal RNA gene Genome sequencing and assembly.</title>
        <authorList>
            <person name="Woo H."/>
        </authorList>
    </citation>
    <scope>NUCLEOTIDE SEQUENCE [LARGE SCALE GENOMIC DNA]</scope>
    <source>
        <strain evidence="1 2">2.12</strain>
    </source>
</reference>
<sequence length="81" mass="8882">MPVHAVTVTTPALTLGKTDFVFEVVQDGQKLGELRISSGAAVWYRSGVSYGKKLSWTKLAELFGEHGTDRAETKKRASRQS</sequence>
<accession>A0ABV0GKZ3</accession>